<dbReference type="SUPFAM" id="SSF52266">
    <property type="entry name" value="SGNH hydrolase"/>
    <property type="match status" value="1"/>
</dbReference>
<evidence type="ECO:0000313" key="2">
    <source>
        <dbReference type="EMBL" id="MBM3330594.1"/>
    </source>
</evidence>
<reference evidence="2" key="1">
    <citation type="submission" date="2019-03" db="EMBL/GenBank/DDBJ databases">
        <title>Lake Tanganyika Metagenome-Assembled Genomes (MAGs).</title>
        <authorList>
            <person name="Tran P."/>
        </authorList>
    </citation>
    <scope>NUCLEOTIDE SEQUENCE</scope>
    <source>
        <strain evidence="2">K_DeepCast_150m_m2_040</strain>
    </source>
</reference>
<proteinExistence type="predicted"/>
<sequence>MYGLRAVALILALAGLATADDSLLVLFVGNSYTYVNDLPGLFQGLSEAGGRPLRTDAGTFGGYSLNDHANSQATLDKIAQDSWSFVVLQEQSVIPTIHYWRYNSMYPASRLLDSLIRLQDAKTVFFTTWGRKHGGQWSYGDSLSPDFRDFFEMQDSLCVAYQEIAGELSSGLCPVGTAFARARQVDSLVDLWQGDNSHPTLEGTYLGACVFYAVLHEANPVGLQFYGGLDSATARFCQEIAWQTVSDITDAPTGERQRVERGLYVLSSLPTGMTVYDLSGANVTARGAFLPRGVYFVRQDQAQAAQKVVVVR</sequence>
<name>A0A937XFQ8_UNCW3</name>
<organism evidence="2 3">
    <name type="scientific">candidate division WOR-3 bacterium</name>
    <dbReference type="NCBI Taxonomy" id="2052148"/>
    <lineage>
        <taxon>Bacteria</taxon>
        <taxon>Bacteria division WOR-3</taxon>
    </lineage>
</organism>
<dbReference type="Proteomes" id="UP000779900">
    <property type="component" value="Unassembled WGS sequence"/>
</dbReference>
<protein>
    <recommendedName>
        <fullName evidence="4">DUF4886 domain-containing protein</fullName>
    </recommendedName>
</protein>
<evidence type="ECO:0000256" key="1">
    <source>
        <dbReference type="SAM" id="SignalP"/>
    </source>
</evidence>
<dbReference type="Gene3D" id="3.40.50.1110">
    <property type="entry name" value="SGNH hydrolase"/>
    <property type="match status" value="1"/>
</dbReference>
<feature type="signal peptide" evidence="1">
    <location>
        <begin position="1"/>
        <end position="19"/>
    </location>
</feature>
<accession>A0A937XFQ8</accession>
<dbReference type="EMBL" id="VGIR01000006">
    <property type="protein sequence ID" value="MBM3330594.1"/>
    <property type="molecule type" value="Genomic_DNA"/>
</dbReference>
<dbReference type="AlphaFoldDB" id="A0A937XFQ8"/>
<evidence type="ECO:0000313" key="3">
    <source>
        <dbReference type="Proteomes" id="UP000779900"/>
    </source>
</evidence>
<feature type="chain" id="PRO_5037900305" description="DUF4886 domain-containing protein" evidence="1">
    <location>
        <begin position="20"/>
        <end position="312"/>
    </location>
</feature>
<keyword evidence="1" id="KW-0732">Signal</keyword>
<evidence type="ECO:0008006" key="4">
    <source>
        <dbReference type="Google" id="ProtNLM"/>
    </source>
</evidence>
<dbReference type="InterPro" id="IPR036514">
    <property type="entry name" value="SGNH_hydro_sf"/>
</dbReference>
<comment type="caution">
    <text evidence="2">The sequence shown here is derived from an EMBL/GenBank/DDBJ whole genome shotgun (WGS) entry which is preliminary data.</text>
</comment>
<gene>
    <name evidence="2" type="ORF">FJY68_01925</name>
</gene>